<proteinExistence type="inferred from homology"/>
<feature type="binding site" evidence="8">
    <location>
        <position position="84"/>
    </location>
    <ligand>
        <name>tRNA</name>
        <dbReference type="ChEBI" id="CHEBI:17843"/>
    </ligand>
</feature>
<feature type="binding site" evidence="8">
    <location>
        <position position="34"/>
    </location>
    <ligand>
        <name>tRNA</name>
        <dbReference type="ChEBI" id="CHEBI:17843"/>
    </ligand>
</feature>
<dbReference type="SUPFAM" id="SSF53178">
    <property type="entry name" value="Peptidyl-tRNA hydrolase-like"/>
    <property type="match status" value="1"/>
</dbReference>
<feature type="site" description="Discriminates between blocked and unblocked aminoacyl-tRNA" evidence="8">
    <location>
        <position position="29"/>
    </location>
</feature>
<dbReference type="Pfam" id="PF01195">
    <property type="entry name" value="Pept_tRNA_hydro"/>
    <property type="match status" value="1"/>
</dbReference>
<dbReference type="AlphaFoldDB" id="A0A412AUM8"/>
<dbReference type="InterPro" id="IPR036416">
    <property type="entry name" value="Pept_tRNA_hydro_sf"/>
</dbReference>
<dbReference type="GO" id="GO:0072344">
    <property type="term" value="P:rescue of stalled ribosome"/>
    <property type="evidence" value="ECO:0007669"/>
    <property type="project" value="UniProtKB-UniRule"/>
</dbReference>
<evidence type="ECO:0000256" key="6">
    <source>
        <dbReference type="ARBA" id="ARBA00048707"/>
    </source>
</evidence>
<comment type="subunit">
    <text evidence="8">Monomer.</text>
</comment>
<dbReference type="FunFam" id="3.40.50.1470:FF:000001">
    <property type="entry name" value="Peptidyl-tRNA hydrolase"/>
    <property type="match status" value="1"/>
</dbReference>
<evidence type="ECO:0000256" key="4">
    <source>
        <dbReference type="ARBA" id="ARBA00022884"/>
    </source>
</evidence>
<dbReference type="GO" id="GO:0005737">
    <property type="term" value="C:cytoplasm"/>
    <property type="evidence" value="ECO:0007669"/>
    <property type="project" value="UniProtKB-SubCell"/>
</dbReference>
<name>A0A412AUM8_9FIRM</name>
<feature type="site" description="Stabilizes the basic form of H active site to accept a proton" evidence="8">
    <location>
        <position position="111"/>
    </location>
</feature>
<keyword evidence="4 8" id="KW-0694">RNA-binding</keyword>
<dbReference type="PANTHER" id="PTHR17224:SF1">
    <property type="entry name" value="PEPTIDYL-TRNA HYDROLASE"/>
    <property type="match status" value="1"/>
</dbReference>
<dbReference type="InterPro" id="IPR018171">
    <property type="entry name" value="Pept_tRNA_hydro_CS"/>
</dbReference>
<dbReference type="EMBL" id="QRTC01000067">
    <property type="protein sequence ID" value="RGQ35361.1"/>
    <property type="molecule type" value="Genomic_DNA"/>
</dbReference>
<feature type="binding site" evidence="8">
    <location>
        <position position="86"/>
    </location>
    <ligand>
        <name>tRNA</name>
        <dbReference type="ChEBI" id="CHEBI:17843"/>
    </ligand>
</feature>
<comment type="catalytic activity">
    <reaction evidence="6 8 9">
        <text>an N-acyl-L-alpha-aminoacyl-tRNA + H2O = an N-acyl-L-amino acid + a tRNA + H(+)</text>
        <dbReference type="Rhea" id="RHEA:54448"/>
        <dbReference type="Rhea" id="RHEA-COMP:10123"/>
        <dbReference type="Rhea" id="RHEA-COMP:13883"/>
        <dbReference type="ChEBI" id="CHEBI:15377"/>
        <dbReference type="ChEBI" id="CHEBI:15378"/>
        <dbReference type="ChEBI" id="CHEBI:59874"/>
        <dbReference type="ChEBI" id="CHEBI:78442"/>
        <dbReference type="ChEBI" id="CHEBI:138191"/>
        <dbReference type="EC" id="3.1.1.29"/>
    </reaction>
</comment>
<comment type="subcellular location">
    <subcellularLocation>
        <location evidence="8">Cytoplasm</location>
    </subcellularLocation>
</comment>
<protein>
    <recommendedName>
        <fullName evidence="7 8">Peptidyl-tRNA hydrolase</fullName>
        <shortName evidence="8">Pth</shortName>
        <ecNumber evidence="1 8">3.1.1.29</ecNumber>
    </recommendedName>
</protein>
<comment type="caution">
    <text evidence="11">The sequence shown here is derived from an EMBL/GenBank/DDBJ whole genome shotgun (WGS) entry which is preliminary data.</text>
</comment>
<evidence type="ECO:0000256" key="7">
    <source>
        <dbReference type="ARBA" id="ARBA00050038"/>
    </source>
</evidence>
<evidence type="ECO:0000313" key="12">
    <source>
        <dbReference type="Proteomes" id="UP000284751"/>
    </source>
</evidence>
<dbReference type="NCBIfam" id="TIGR00447">
    <property type="entry name" value="pth"/>
    <property type="match status" value="1"/>
</dbReference>
<dbReference type="GO" id="GO:0004045">
    <property type="term" value="F:peptidyl-tRNA hydrolase activity"/>
    <property type="evidence" value="ECO:0007669"/>
    <property type="project" value="UniProtKB-UniRule"/>
</dbReference>
<evidence type="ECO:0000256" key="5">
    <source>
        <dbReference type="ARBA" id="ARBA00038063"/>
    </source>
</evidence>
<evidence type="ECO:0000313" key="11">
    <source>
        <dbReference type="EMBL" id="RGQ35361.1"/>
    </source>
</evidence>
<evidence type="ECO:0000256" key="2">
    <source>
        <dbReference type="ARBA" id="ARBA00022555"/>
    </source>
</evidence>
<dbReference type="GO" id="GO:0000049">
    <property type="term" value="F:tRNA binding"/>
    <property type="evidence" value="ECO:0007669"/>
    <property type="project" value="UniProtKB-UniRule"/>
</dbReference>
<dbReference type="Proteomes" id="UP000284751">
    <property type="component" value="Unassembled WGS sequence"/>
</dbReference>
<dbReference type="PANTHER" id="PTHR17224">
    <property type="entry name" value="PEPTIDYL-TRNA HYDROLASE"/>
    <property type="match status" value="1"/>
</dbReference>
<sequence length="207" mass="22926">MFDIFKKLEGLRPAAPTGPVEAIVAGLGNPGREYENTRHNAGFLVLDQIAGSCGVRLDRLKYKSLCADAVLGGRRVLLMKPQTFMNLSGQAVTEAMRFYKLPAEKVIVIFDDISLEPGNLRIRRKGSDGGHNGIKNIIYLSGKDTFPRIKMGVGKKPRPDYNLADWVLSRFTQQEQQAMDEAAKRAVQAAELMVQGKIDQAMNQFNS</sequence>
<keyword evidence="8" id="KW-0963">Cytoplasm</keyword>
<dbReference type="PROSITE" id="PS01196">
    <property type="entry name" value="PEPT_TRNA_HYDROL_2"/>
    <property type="match status" value="1"/>
</dbReference>
<gene>
    <name evidence="8" type="primary">pth</name>
    <name evidence="11" type="ORF">DWY99_12680</name>
</gene>
<evidence type="ECO:0000256" key="3">
    <source>
        <dbReference type="ARBA" id="ARBA00022801"/>
    </source>
</evidence>
<comment type="function">
    <text evidence="8">Catalyzes the release of premature peptidyl moieties from peptidyl-tRNA molecules trapped in stalled 50S ribosomal subunits, and thus maintains levels of free tRNAs and 50S ribosomes.</text>
</comment>
<evidence type="ECO:0000256" key="9">
    <source>
        <dbReference type="RuleBase" id="RU000673"/>
    </source>
</evidence>
<accession>A0A412AUM8</accession>
<comment type="similarity">
    <text evidence="5 8 10">Belongs to the PTH family.</text>
</comment>
<dbReference type="EC" id="3.1.1.29" evidence="1 8"/>
<evidence type="ECO:0000256" key="10">
    <source>
        <dbReference type="RuleBase" id="RU004320"/>
    </source>
</evidence>
<dbReference type="PROSITE" id="PS01195">
    <property type="entry name" value="PEPT_TRNA_HYDROL_1"/>
    <property type="match status" value="1"/>
</dbReference>
<reference evidence="11 12" key="1">
    <citation type="submission" date="2018-08" db="EMBL/GenBank/DDBJ databases">
        <title>A genome reference for cultivated species of the human gut microbiota.</title>
        <authorList>
            <person name="Zou Y."/>
            <person name="Xue W."/>
            <person name="Luo G."/>
        </authorList>
    </citation>
    <scope>NUCLEOTIDE SEQUENCE [LARGE SCALE GENOMIC DNA]</scope>
    <source>
        <strain evidence="11 12">AF28-26</strain>
    </source>
</reference>
<dbReference type="Gene3D" id="3.40.50.1470">
    <property type="entry name" value="Peptidyl-tRNA hydrolase"/>
    <property type="match status" value="1"/>
</dbReference>
<dbReference type="CDD" id="cd00462">
    <property type="entry name" value="PTH"/>
    <property type="match status" value="1"/>
</dbReference>
<evidence type="ECO:0000256" key="1">
    <source>
        <dbReference type="ARBA" id="ARBA00013260"/>
    </source>
</evidence>
<feature type="active site" description="Proton acceptor" evidence="8">
    <location>
        <position position="39"/>
    </location>
</feature>
<organism evidence="11 12">
    <name type="scientific">[Clostridium] leptum</name>
    <dbReference type="NCBI Taxonomy" id="1535"/>
    <lineage>
        <taxon>Bacteria</taxon>
        <taxon>Bacillati</taxon>
        <taxon>Bacillota</taxon>
        <taxon>Clostridia</taxon>
        <taxon>Eubacteriales</taxon>
        <taxon>Oscillospiraceae</taxon>
        <taxon>Oscillospiraceae incertae sedis</taxon>
    </lineage>
</organism>
<keyword evidence="2 8" id="KW-0820">tRNA-binding</keyword>
<feature type="binding site" evidence="8">
    <location>
        <position position="132"/>
    </location>
    <ligand>
        <name>tRNA</name>
        <dbReference type="ChEBI" id="CHEBI:17843"/>
    </ligand>
</feature>
<evidence type="ECO:0000256" key="8">
    <source>
        <dbReference type="HAMAP-Rule" id="MF_00083"/>
    </source>
</evidence>
<dbReference type="HAMAP" id="MF_00083">
    <property type="entry name" value="Pept_tRNA_hydro_bact"/>
    <property type="match status" value="1"/>
</dbReference>
<comment type="function">
    <text evidence="8">Hydrolyzes ribosome-free peptidyl-tRNAs (with 1 or more amino acids incorporated), which drop off the ribosome during protein synthesis, or as a result of ribosome stalling.</text>
</comment>
<dbReference type="InterPro" id="IPR001328">
    <property type="entry name" value="Pept_tRNA_hydro"/>
</dbReference>
<dbReference type="GO" id="GO:0006515">
    <property type="term" value="P:protein quality control for misfolded or incompletely synthesized proteins"/>
    <property type="evidence" value="ECO:0007669"/>
    <property type="project" value="UniProtKB-UniRule"/>
</dbReference>
<keyword evidence="3 8" id="KW-0378">Hydrolase</keyword>